<feature type="signal peptide" evidence="2">
    <location>
        <begin position="1"/>
        <end position="22"/>
    </location>
</feature>
<dbReference type="Gene3D" id="3.40.30.10">
    <property type="entry name" value="Glutaredoxin"/>
    <property type="match status" value="2"/>
</dbReference>
<dbReference type="Pfam" id="PF13848">
    <property type="entry name" value="Thioredoxin_6"/>
    <property type="match status" value="1"/>
</dbReference>
<dbReference type="InterPro" id="IPR036249">
    <property type="entry name" value="Thioredoxin-like_sf"/>
</dbReference>
<reference evidence="3" key="1">
    <citation type="journal article" date="2023" name="Mol. Phylogenet. Evol.">
        <title>Genome-scale phylogeny and comparative genomics of the fungal order Sordariales.</title>
        <authorList>
            <person name="Hensen N."/>
            <person name="Bonometti L."/>
            <person name="Westerberg I."/>
            <person name="Brannstrom I.O."/>
            <person name="Guillou S."/>
            <person name="Cros-Aarteil S."/>
            <person name="Calhoun S."/>
            <person name="Haridas S."/>
            <person name="Kuo A."/>
            <person name="Mondo S."/>
            <person name="Pangilinan J."/>
            <person name="Riley R."/>
            <person name="LaButti K."/>
            <person name="Andreopoulos B."/>
            <person name="Lipzen A."/>
            <person name="Chen C."/>
            <person name="Yan M."/>
            <person name="Daum C."/>
            <person name="Ng V."/>
            <person name="Clum A."/>
            <person name="Steindorff A."/>
            <person name="Ohm R.A."/>
            <person name="Martin F."/>
            <person name="Silar P."/>
            <person name="Natvig D.O."/>
            <person name="Lalanne C."/>
            <person name="Gautier V."/>
            <person name="Ament-Velasquez S.L."/>
            <person name="Kruys A."/>
            <person name="Hutchinson M.I."/>
            <person name="Powell A.J."/>
            <person name="Barry K."/>
            <person name="Miller A.N."/>
            <person name="Grigoriev I.V."/>
            <person name="Debuchy R."/>
            <person name="Gladieux P."/>
            <person name="Hiltunen Thoren M."/>
            <person name="Johannesson H."/>
        </authorList>
    </citation>
    <scope>NUCLEOTIDE SEQUENCE</scope>
    <source>
        <strain evidence="3">PSN309</strain>
    </source>
</reference>
<protein>
    <recommendedName>
        <fullName evidence="5">Thioredoxin domain-containing protein</fullName>
    </recommendedName>
</protein>
<evidence type="ECO:0000313" key="4">
    <source>
        <dbReference type="Proteomes" id="UP001302126"/>
    </source>
</evidence>
<sequence>MRFKTMKLCLAWTLSLLPVALAERHTHIEASESSIKVLFEEVKQDWKLVAFVLPKEENSQALGKEWKTLLKNEKRINLSSLDCSANVTLCKQTFDVHSFPTIRLFEPSSRTSYRRFRGPKTAEAIADFYWRSIRPAVALVNEQNITEFQTGNNVAVVMHFGSAAPLREELRQEFISLANSYYGRSPITGVSFGIAEYADAEGKDKLEIECVNNFEDIRRSIGASEMLKGSTIEMLKRFVDECTAPLIPELTIRNELVFYQTGKSIVRYFVPPSDERKAYVKEMRLLAKKYQEYLHFVTVDAHKYSDGARAMGLTEGVTGLVVQQTSNGAVYPYRRNIPISAASVESFLVDIIQGREKPWNPQEQTGKEAHGHDEL</sequence>
<comment type="caution">
    <text evidence="3">The sequence shown here is derived from an EMBL/GenBank/DDBJ whole genome shotgun (WGS) entry which is preliminary data.</text>
</comment>
<keyword evidence="2" id="KW-0732">Signal</keyword>
<dbReference type="EMBL" id="MU864631">
    <property type="protein sequence ID" value="KAK4182629.1"/>
    <property type="molecule type" value="Genomic_DNA"/>
</dbReference>
<feature type="chain" id="PRO_5042949411" description="Thioredoxin domain-containing protein" evidence="2">
    <location>
        <begin position="23"/>
        <end position="375"/>
    </location>
</feature>
<dbReference type="GO" id="GO:0003756">
    <property type="term" value="F:protein disulfide isomerase activity"/>
    <property type="evidence" value="ECO:0007669"/>
    <property type="project" value="TreeGrafter"/>
</dbReference>
<dbReference type="GO" id="GO:0034976">
    <property type="term" value="P:response to endoplasmic reticulum stress"/>
    <property type="evidence" value="ECO:0007669"/>
    <property type="project" value="TreeGrafter"/>
</dbReference>
<gene>
    <name evidence="3" type="ORF">QBC35DRAFT_546627</name>
</gene>
<dbReference type="Proteomes" id="UP001302126">
    <property type="component" value="Unassembled WGS sequence"/>
</dbReference>
<proteinExistence type="inferred from homology"/>
<name>A0AAN6WIB2_9PEZI</name>
<evidence type="ECO:0008006" key="5">
    <source>
        <dbReference type="Google" id="ProtNLM"/>
    </source>
</evidence>
<accession>A0AAN6WIB2</accession>
<dbReference type="GO" id="GO:0005783">
    <property type="term" value="C:endoplasmic reticulum"/>
    <property type="evidence" value="ECO:0007669"/>
    <property type="project" value="TreeGrafter"/>
</dbReference>
<dbReference type="CDD" id="cd02982">
    <property type="entry name" value="PDI_b'_family"/>
    <property type="match status" value="1"/>
</dbReference>
<dbReference type="PANTHER" id="PTHR18929">
    <property type="entry name" value="PROTEIN DISULFIDE ISOMERASE"/>
    <property type="match status" value="1"/>
</dbReference>
<dbReference type="AlphaFoldDB" id="A0AAN6WIB2"/>
<dbReference type="CDD" id="cd02961">
    <property type="entry name" value="PDI_a_family"/>
    <property type="match status" value="1"/>
</dbReference>
<evidence type="ECO:0000313" key="3">
    <source>
        <dbReference type="EMBL" id="KAK4182629.1"/>
    </source>
</evidence>
<organism evidence="3 4">
    <name type="scientific">Podospora australis</name>
    <dbReference type="NCBI Taxonomy" id="1536484"/>
    <lineage>
        <taxon>Eukaryota</taxon>
        <taxon>Fungi</taxon>
        <taxon>Dikarya</taxon>
        <taxon>Ascomycota</taxon>
        <taxon>Pezizomycotina</taxon>
        <taxon>Sordariomycetes</taxon>
        <taxon>Sordariomycetidae</taxon>
        <taxon>Sordariales</taxon>
        <taxon>Podosporaceae</taxon>
        <taxon>Podospora</taxon>
    </lineage>
</organism>
<reference evidence="3" key="2">
    <citation type="submission" date="2023-05" db="EMBL/GenBank/DDBJ databases">
        <authorList>
            <consortium name="Lawrence Berkeley National Laboratory"/>
            <person name="Steindorff A."/>
            <person name="Hensen N."/>
            <person name="Bonometti L."/>
            <person name="Westerberg I."/>
            <person name="Brannstrom I.O."/>
            <person name="Guillou S."/>
            <person name="Cros-Aarteil S."/>
            <person name="Calhoun S."/>
            <person name="Haridas S."/>
            <person name="Kuo A."/>
            <person name="Mondo S."/>
            <person name="Pangilinan J."/>
            <person name="Riley R."/>
            <person name="Labutti K."/>
            <person name="Andreopoulos B."/>
            <person name="Lipzen A."/>
            <person name="Chen C."/>
            <person name="Yanf M."/>
            <person name="Daum C."/>
            <person name="Ng V."/>
            <person name="Clum A."/>
            <person name="Ohm R."/>
            <person name="Martin F."/>
            <person name="Silar P."/>
            <person name="Natvig D."/>
            <person name="Lalanne C."/>
            <person name="Gautier V."/>
            <person name="Ament-Velasquez S.L."/>
            <person name="Kruys A."/>
            <person name="Hutchinson M.I."/>
            <person name="Powell A.J."/>
            <person name="Barry K."/>
            <person name="Miller A.N."/>
            <person name="Grigoriev I.V."/>
            <person name="Debuchy R."/>
            <person name="Gladieux P."/>
            <person name="Thoren M.H."/>
            <person name="Johannesson H."/>
        </authorList>
    </citation>
    <scope>NUCLEOTIDE SEQUENCE</scope>
    <source>
        <strain evidence="3">PSN309</strain>
    </source>
</reference>
<evidence type="ECO:0000256" key="2">
    <source>
        <dbReference type="SAM" id="SignalP"/>
    </source>
</evidence>
<evidence type="ECO:0000256" key="1">
    <source>
        <dbReference type="ARBA" id="ARBA00006347"/>
    </source>
</evidence>
<dbReference type="GO" id="GO:0006457">
    <property type="term" value="P:protein folding"/>
    <property type="evidence" value="ECO:0007669"/>
    <property type="project" value="TreeGrafter"/>
</dbReference>
<comment type="similarity">
    <text evidence="1">Belongs to the protein disulfide isomerase family.</text>
</comment>
<dbReference type="SUPFAM" id="SSF52833">
    <property type="entry name" value="Thioredoxin-like"/>
    <property type="match status" value="2"/>
</dbReference>
<keyword evidence="4" id="KW-1185">Reference proteome</keyword>